<evidence type="ECO:0000256" key="3">
    <source>
        <dbReference type="ARBA" id="ARBA00022729"/>
    </source>
</evidence>
<evidence type="ECO:0000259" key="6">
    <source>
        <dbReference type="Pfam" id="PF07980"/>
    </source>
</evidence>
<protein>
    <submittedName>
        <fullName evidence="8">RagB/SusD family nutrient uptake outer membrane protein</fullName>
    </submittedName>
</protein>
<gene>
    <name evidence="8" type="ORF">QTN47_06915</name>
</gene>
<keyword evidence="4" id="KW-0472">Membrane</keyword>
<feature type="domain" description="RagB/SusD" evidence="6">
    <location>
        <begin position="364"/>
        <end position="544"/>
    </location>
</feature>
<accession>A0ABV3ZBH8</accession>
<evidence type="ECO:0000313" key="8">
    <source>
        <dbReference type="EMBL" id="MEX6687218.1"/>
    </source>
</evidence>
<comment type="caution">
    <text evidence="8">The sequence shown here is derived from an EMBL/GenBank/DDBJ whole genome shotgun (WGS) entry which is preliminary data.</text>
</comment>
<dbReference type="EMBL" id="JAULBC010000002">
    <property type="protein sequence ID" value="MEX6687218.1"/>
    <property type="molecule type" value="Genomic_DNA"/>
</dbReference>
<feature type="domain" description="SusD-like N-terminal" evidence="7">
    <location>
        <begin position="31"/>
        <end position="236"/>
    </location>
</feature>
<dbReference type="Pfam" id="PF14322">
    <property type="entry name" value="SusD-like_3"/>
    <property type="match status" value="1"/>
</dbReference>
<dbReference type="Proteomes" id="UP001560573">
    <property type="component" value="Unassembled WGS sequence"/>
</dbReference>
<dbReference type="Pfam" id="PF07980">
    <property type="entry name" value="SusD_RagB"/>
    <property type="match status" value="1"/>
</dbReference>
<dbReference type="PROSITE" id="PS51257">
    <property type="entry name" value="PROKAR_LIPOPROTEIN"/>
    <property type="match status" value="1"/>
</dbReference>
<evidence type="ECO:0000256" key="2">
    <source>
        <dbReference type="ARBA" id="ARBA00006275"/>
    </source>
</evidence>
<evidence type="ECO:0000256" key="1">
    <source>
        <dbReference type="ARBA" id="ARBA00004442"/>
    </source>
</evidence>
<dbReference type="InterPro" id="IPR011990">
    <property type="entry name" value="TPR-like_helical_dom_sf"/>
</dbReference>
<reference evidence="8 9" key="1">
    <citation type="submission" date="2023-07" db="EMBL/GenBank/DDBJ databases">
        <authorList>
            <person name="Lian W.-H."/>
        </authorList>
    </citation>
    <scope>NUCLEOTIDE SEQUENCE [LARGE SCALE GENOMIC DNA]</scope>
    <source>
        <strain evidence="8 9">SYSU DXS3180</strain>
    </source>
</reference>
<dbReference type="RefSeq" id="WP_369328622.1">
    <property type="nucleotide sequence ID" value="NZ_JAULBC010000002.1"/>
</dbReference>
<comment type="subcellular location">
    <subcellularLocation>
        <location evidence="1">Cell outer membrane</location>
    </subcellularLocation>
</comment>
<name>A0ABV3ZBH8_9BACT</name>
<evidence type="ECO:0000313" key="9">
    <source>
        <dbReference type="Proteomes" id="UP001560573"/>
    </source>
</evidence>
<dbReference type="InterPro" id="IPR033985">
    <property type="entry name" value="SusD-like_N"/>
</dbReference>
<comment type="similarity">
    <text evidence="2">Belongs to the SusD family.</text>
</comment>
<proteinExistence type="inferred from homology"/>
<dbReference type="Gene3D" id="1.25.40.390">
    <property type="match status" value="1"/>
</dbReference>
<evidence type="ECO:0000259" key="7">
    <source>
        <dbReference type="Pfam" id="PF14322"/>
    </source>
</evidence>
<keyword evidence="5" id="KW-0998">Cell outer membrane</keyword>
<sequence>MKVIAMKNSIAVRLVILFSTASTLFLTGCKKFLEEKPTSALTDQYTFTTAAEGSALVIGAYRSMASYTGGAGDWGNYLPATLEYPTGKAYTSDTHVQFWKFQTNQTTGGLLQDFDNFWNNNYQGVRDCNLSIAKIPGITEWSPAQRSAALGEVRTLRAWYYFNLVRYFGDLVMDTSVLKSVADAQQPRSSLKAIYDNVIIPDLEYAVKQSSLADAKSTNGRVTKFVARTILSDVYLTCAGYPYQEVATDPTKNWCVDGLFAQSTYPVNTSSARDFLTKAQEQLNVLYGQYTLGTYNDLHNPAKNNSGEAIFQIQYLTNVSEMTGIIAAALPGLSHVSMFGDEYGTFIPSIGYFNSYNPADLRIKDRQMFYFSDTKSTKYDPAQGPADKFSQPHLYKYYDSVAIKSTAHSSLNWTIYRYADVLLMLTEVNWTLKQIGGAATDQDIIKGINEVRTRAMLPTYRASDVNLFNIMSERAYELVFENKMLWDQRRTRKCLVDGVGSFAGIQDFVGHQPVGFSFAFSKMNLLSPISQNEIATNGKCFQNFSFLPTQKGQ</sequence>
<dbReference type="InterPro" id="IPR012944">
    <property type="entry name" value="SusD_RagB_dom"/>
</dbReference>
<evidence type="ECO:0000256" key="5">
    <source>
        <dbReference type="ARBA" id="ARBA00023237"/>
    </source>
</evidence>
<keyword evidence="3" id="KW-0732">Signal</keyword>
<evidence type="ECO:0000256" key="4">
    <source>
        <dbReference type="ARBA" id="ARBA00023136"/>
    </source>
</evidence>
<keyword evidence="9" id="KW-1185">Reference proteome</keyword>
<organism evidence="8 9">
    <name type="scientific">Danxiaibacter flavus</name>
    <dbReference type="NCBI Taxonomy" id="3049108"/>
    <lineage>
        <taxon>Bacteria</taxon>
        <taxon>Pseudomonadati</taxon>
        <taxon>Bacteroidota</taxon>
        <taxon>Chitinophagia</taxon>
        <taxon>Chitinophagales</taxon>
        <taxon>Chitinophagaceae</taxon>
        <taxon>Danxiaibacter</taxon>
    </lineage>
</organism>
<dbReference type="SUPFAM" id="SSF48452">
    <property type="entry name" value="TPR-like"/>
    <property type="match status" value="1"/>
</dbReference>